<organism evidence="1 2">
    <name type="scientific">Pararge aegeria aegeria</name>
    <dbReference type="NCBI Taxonomy" id="348720"/>
    <lineage>
        <taxon>Eukaryota</taxon>
        <taxon>Metazoa</taxon>
        <taxon>Ecdysozoa</taxon>
        <taxon>Arthropoda</taxon>
        <taxon>Hexapoda</taxon>
        <taxon>Insecta</taxon>
        <taxon>Pterygota</taxon>
        <taxon>Neoptera</taxon>
        <taxon>Endopterygota</taxon>
        <taxon>Lepidoptera</taxon>
        <taxon>Glossata</taxon>
        <taxon>Ditrysia</taxon>
        <taxon>Papilionoidea</taxon>
        <taxon>Nymphalidae</taxon>
        <taxon>Satyrinae</taxon>
        <taxon>Satyrini</taxon>
        <taxon>Parargina</taxon>
        <taxon>Pararge</taxon>
    </lineage>
</organism>
<evidence type="ECO:0000313" key="2">
    <source>
        <dbReference type="Proteomes" id="UP000838756"/>
    </source>
</evidence>
<gene>
    <name evidence="1" type="primary">jg18907</name>
    <name evidence="1" type="ORF">PAEG_LOCUS6119</name>
</gene>
<proteinExistence type="predicted"/>
<reference evidence="1" key="1">
    <citation type="submission" date="2022-03" db="EMBL/GenBank/DDBJ databases">
        <authorList>
            <person name="Lindestad O."/>
        </authorList>
    </citation>
    <scope>NUCLEOTIDE SEQUENCE</scope>
</reference>
<protein>
    <submittedName>
        <fullName evidence="1">Jg18907 protein</fullName>
    </submittedName>
</protein>
<accession>A0A8S4QXT8</accession>
<comment type="caution">
    <text evidence="1">The sequence shown here is derived from an EMBL/GenBank/DDBJ whole genome shotgun (WGS) entry which is preliminary data.</text>
</comment>
<dbReference type="AlphaFoldDB" id="A0A8S4QXT8"/>
<sequence>MPMLEMGIDHFGKVTVHIEFTDCKKSVYDYTCNASRTKEAGQRRRKWHCATTTPIESRSFRTKDWRNTSIVRRES</sequence>
<name>A0A8S4QXT8_9NEOP</name>
<dbReference type="Proteomes" id="UP000838756">
    <property type="component" value="Unassembled WGS sequence"/>
</dbReference>
<keyword evidence="2" id="KW-1185">Reference proteome</keyword>
<dbReference type="EMBL" id="CAKXAJ010019319">
    <property type="protein sequence ID" value="CAH2218272.1"/>
    <property type="molecule type" value="Genomic_DNA"/>
</dbReference>
<evidence type="ECO:0000313" key="1">
    <source>
        <dbReference type="EMBL" id="CAH2218272.1"/>
    </source>
</evidence>